<evidence type="ECO:0000256" key="5">
    <source>
        <dbReference type="SAM" id="Phobius"/>
    </source>
</evidence>
<dbReference type="PANTHER" id="PTHR35371">
    <property type="entry name" value="INNER MEMBRANE PROTEIN"/>
    <property type="match status" value="1"/>
</dbReference>
<dbReference type="InterPro" id="IPR001129">
    <property type="entry name" value="Membr-assoc_MAPEG"/>
</dbReference>
<dbReference type="PANTHER" id="PTHR35371:SF1">
    <property type="entry name" value="BLR7753 PROTEIN"/>
    <property type="match status" value="1"/>
</dbReference>
<comment type="subcellular location">
    <subcellularLocation>
        <location evidence="1">Membrane</location>
    </subcellularLocation>
</comment>
<dbReference type="GO" id="GO:0016020">
    <property type="term" value="C:membrane"/>
    <property type="evidence" value="ECO:0007669"/>
    <property type="project" value="UniProtKB-SubCell"/>
</dbReference>
<keyword evidence="2 5" id="KW-0812">Transmembrane</keyword>
<dbReference type="SUPFAM" id="SSF161084">
    <property type="entry name" value="MAPEG domain-like"/>
    <property type="match status" value="1"/>
</dbReference>
<keyword evidence="4 5" id="KW-0472">Membrane</keyword>
<accession>A0A381SH48</accession>
<evidence type="ECO:0000256" key="4">
    <source>
        <dbReference type="ARBA" id="ARBA00023136"/>
    </source>
</evidence>
<keyword evidence="3 5" id="KW-1133">Transmembrane helix</keyword>
<dbReference type="InterPro" id="IPR023352">
    <property type="entry name" value="MAPEG-like_dom_sf"/>
</dbReference>
<protein>
    <recommendedName>
        <fullName evidence="7">MAPEG family protein</fullName>
    </recommendedName>
</protein>
<proteinExistence type="predicted"/>
<evidence type="ECO:0008006" key="7">
    <source>
        <dbReference type="Google" id="ProtNLM"/>
    </source>
</evidence>
<dbReference type="Pfam" id="PF01124">
    <property type="entry name" value="MAPEG"/>
    <property type="match status" value="1"/>
</dbReference>
<dbReference type="EMBL" id="UINC01003103">
    <property type="protein sequence ID" value="SVA03380.1"/>
    <property type="molecule type" value="Genomic_DNA"/>
</dbReference>
<evidence type="ECO:0000256" key="1">
    <source>
        <dbReference type="ARBA" id="ARBA00004370"/>
    </source>
</evidence>
<evidence type="ECO:0000256" key="2">
    <source>
        <dbReference type="ARBA" id="ARBA00022692"/>
    </source>
</evidence>
<feature type="transmembrane region" description="Helical" evidence="5">
    <location>
        <begin position="68"/>
        <end position="92"/>
    </location>
</feature>
<evidence type="ECO:0000313" key="6">
    <source>
        <dbReference type="EMBL" id="SVA03380.1"/>
    </source>
</evidence>
<organism evidence="6">
    <name type="scientific">marine metagenome</name>
    <dbReference type="NCBI Taxonomy" id="408172"/>
    <lineage>
        <taxon>unclassified sequences</taxon>
        <taxon>metagenomes</taxon>
        <taxon>ecological metagenomes</taxon>
    </lineage>
</organism>
<feature type="transmembrane region" description="Helical" evidence="5">
    <location>
        <begin position="6"/>
        <end position="28"/>
    </location>
</feature>
<dbReference type="AlphaFoldDB" id="A0A381SH48"/>
<feature type="transmembrane region" description="Helical" evidence="5">
    <location>
        <begin position="112"/>
        <end position="129"/>
    </location>
</feature>
<dbReference type="Gene3D" id="1.20.120.550">
    <property type="entry name" value="Membrane associated eicosanoid/glutathione metabolism-like domain"/>
    <property type="match status" value="1"/>
</dbReference>
<name>A0A381SH48_9ZZZZ</name>
<gene>
    <name evidence="6" type="ORF">METZ01_LOCUS56234</name>
</gene>
<evidence type="ECO:0000256" key="3">
    <source>
        <dbReference type="ARBA" id="ARBA00022989"/>
    </source>
</evidence>
<reference evidence="6" key="1">
    <citation type="submission" date="2018-05" db="EMBL/GenBank/DDBJ databases">
        <authorList>
            <person name="Lanie J.A."/>
            <person name="Ng W.-L."/>
            <person name="Kazmierczak K.M."/>
            <person name="Andrzejewski T.M."/>
            <person name="Davidsen T.M."/>
            <person name="Wayne K.J."/>
            <person name="Tettelin H."/>
            <person name="Glass J.I."/>
            <person name="Rusch D."/>
            <person name="Podicherti R."/>
            <person name="Tsui H.-C.T."/>
            <person name="Winkler M.E."/>
        </authorList>
    </citation>
    <scope>NUCLEOTIDE SEQUENCE</scope>
</reference>
<sequence>MTNVLLLALALALLQILLLPVFLNFILLDKEQYKANVRYLLSNRDEPIQTPVPVQRVSRAATNLQETLPLFLALVILGIIAGQDLVALGYSWLALRVAYLLCYSYGIEKIRSLIWIASVIVLVMMALKFV</sequence>